<protein>
    <recommendedName>
        <fullName evidence="3">Xylanolytic transcriptional activator regulatory domain-containing protein</fullName>
    </recommendedName>
</protein>
<feature type="domain" description="Xylanolytic transcriptional activator regulatory" evidence="3">
    <location>
        <begin position="178"/>
        <end position="263"/>
    </location>
</feature>
<dbReference type="SMART" id="SM00906">
    <property type="entry name" value="Fungal_trans"/>
    <property type="match status" value="1"/>
</dbReference>
<dbReference type="CDD" id="cd12148">
    <property type="entry name" value="fungal_TF_MHR"/>
    <property type="match status" value="1"/>
</dbReference>
<name>A0ABR4J2Y6_9EURO</name>
<feature type="compositionally biased region" description="Basic and acidic residues" evidence="2">
    <location>
        <begin position="515"/>
        <end position="528"/>
    </location>
</feature>
<evidence type="ECO:0000313" key="5">
    <source>
        <dbReference type="Proteomes" id="UP001610335"/>
    </source>
</evidence>
<evidence type="ECO:0000256" key="2">
    <source>
        <dbReference type="SAM" id="MobiDB-lite"/>
    </source>
</evidence>
<accession>A0ABR4J2Y6</accession>
<evidence type="ECO:0000259" key="3">
    <source>
        <dbReference type="SMART" id="SM00906"/>
    </source>
</evidence>
<dbReference type="InterPro" id="IPR052780">
    <property type="entry name" value="AAA_Catabolism_Regulators"/>
</dbReference>
<dbReference type="EMBL" id="JBFXLS010000003">
    <property type="protein sequence ID" value="KAL2833909.1"/>
    <property type="molecule type" value="Genomic_DNA"/>
</dbReference>
<gene>
    <name evidence="4" type="ORF">BDW59DRAFT_138268</name>
</gene>
<evidence type="ECO:0000313" key="4">
    <source>
        <dbReference type="EMBL" id="KAL2833909.1"/>
    </source>
</evidence>
<sequence length="615" mass="69691">MELRNPSDALHILALSRETQSSSTVPKSIVPPPQDIGAAAATTIFDDYELVRRGLLRPSLIYELLLGYSRYYHPYCPIVPSYVLQSSSTQKIQRSDYFLLTAILTIASRDDPRHSLTHWHCWDYTQRLLVDVLLAHPWAQTPRTVEGLLLLAEWLPHIQIQETTSEAPKNLFSEDRTAWSLVGLAVRHGYLQRLDQAAFRNSNSNQSKERAEQNRLIWTYIWMADRQISVRLGQSFWSRGPSHTAKFTHQDFPTLQPCPENDNEDYASALQATMELIQILHNAHAILYTSKERTLAMVYEGHYPRYLDDFRTAATTWHSTWRGLAVSKKIKSTLLIMYEYICLYTNAFSFQAVLTRAADPRMTSSKGRTTKRPLAELLSNGIMSSPDGRFIFDAFSAASNLLSLMNGLDPQNVLRYLPSRYYLYGVYAAVLLHKADCAGAFHSGNQRQEIASLARDFISVLEKAPSTESHICHRYSLMLKQFWNRREKRQFNPSRGHNEAIALDRPDRISIHREEPPLSRQNNEDEQHPAGNSNPTSTSNAESFGMPQLFDPLAVENDMSAFPSIEGYFLGSFMPGVADFTSPTFDAALGQQYPLPGGVQDWGFGQPNMDSQGAL</sequence>
<feature type="region of interest" description="Disordered" evidence="2">
    <location>
        <begin position="515"/>
        <end position="545"/>
    </location>
</feature>
<dbReference type="InterPro" id="IPR007219">
    <property type="entry name" value="XnlR_reg_dom"/>
</dbReference>
<feature type="compositionally biased region" description="Polar residues" evidence="2">
    <location>
        <begin position="530"/>
        <end position="542"/>
    </location>
</feature>
<reference evidence="4 5" key="1">
    <citation type="submission" date="2024-07" db="EMBL/GenBank/DDBJ databases">
        <title>Section-level genome sequencing and comparative genomics of Aspergillus sections Usti and Cavernicolus.</title>
        <authorList>
            <consortium name="Lawrence Berkeley National Laboratory"/>
            <person name="Nybo J.L."/>
            <person name="Vesth T.C."/>
            <person name="Theobald S."/>
            <person name="Frisvad J.C."/>
            <person name="Larsen T.O."/>
            <person name="Kjaerboelling I."/>
            <person name="Rothschild-Mancinelli K."/>
            <person name="Lyhne E.K."/>
            <person name="Kogle M.E."/>
            <person name="Barry K."/>
            <person name="Clum A."/>
            <person name="Na H."/>
            <person name="Ledsgaard L."/>
            <person name="Lin J."/>
            <person name="Lipzen A."/>
            <person name="Kuo A."/>
            <person name="Riley R."/>
            <person name="Mondo S."/>
            <person name="LaButti K."/>
            <person name="Haridas S."/>
            <person name="Pangalinan J."/>
            <person name="Salamov A.A."/>
            <person name="Simmons B.A."/>
            <person name="Magnuson J.K."/>
            <person name="Chen J."/>
            <person name="Drula E."/>
            <person name="Henrissat B."/>
            <person name="Wiebenga A."/>
            <person name="Lubbers R.J."/>
            <person name="Gomes A.C."/>
            <person name="Makela M.R."/>
            <person name="Stajich J."/>
            <person name="Grigoriev I.V."/>
            <person name="Mortensen U.H."/>
            <person name="De vries R.P."/>
            <person name="Baker S.E."/>
            <person name="Andersen M.R."/>
        </authorList>
    </citation>
    <scope>NUCLEOTIDE SEQUENCE [LARGE SCALE GENOMIC DNA]</scope>
    <source>
        <strain evidence="4 5">CBS 600.67</strain>
    </source>
</reference>
<organism evidence="4 5">
    <name type="scientific">Aspergillus cavernicola</name>
    <dbReference type="NCBI Taxonomy" id="176166"/>
    <lineage>
        <taxon>Eukaryota</taxon>
        <taxon>Fungi</taxon>
        <taxon>Dikarya</taxon>
        <taxon>Ascomycota</taxon>
        <taxon>Pezizomycotina</taxon>
        <taxon>Eurotiomycetes</taxon>
        <taxon>Eurotiomycetidae</taxon>
        <taxon>Eurotiales</taxon>
        <taxon>Aspergillaceae</taxon>
        <taxon>Aspergillus</taxon>
        <taxon>Aspergillus subgen. Nidulantes</taxon>
    </lineage>
</organism>
<comment type="caution">
    <text evidence="4">The sequence shown here is derived from an EMBL/GenBank/DDBJ whole genome shotgun (WGS) entry which is preliminary data.</text>
</comment>
<evidence type="ECO:0000256" key="1">
    <source>
        <dbReference type="ARBA" id="ARBA00023242"/>
    </source>
</evidence>
<dbReference type="PANTHER" id="PTHR31644:SF1">
    <property type="entry name" value="ZN(II)2CYS6 TRANSCRIPTION FACTOR (EUROFUNG)"/>
    <property type="match status" value="1"/>
</dbReference>
<dbReference type="PANTHER" id="PTHR31644">
    <property type="entry name" value="TRANSCRIPTIONAL ACTIVATOR ARO80-RELATED"/>
    <property type="match status" value="1"/>
</dbReference>
<dbReference type="Proteomes" id="UP001610335">
    <property type="component" value="Unassembled WGS sequence"/>
</dbReference>
<keyword evidence="1" id="KW-0539">Nucleus</keyword>
<proteinExistence type="predicted"/>
<keyword evidence="5" id="KW-1185">Reference proteome</keyword>